<dbReference type="EMBL" id="BSFM01000021">
    <property type="protein sequence ID" value="GLK86756.1"/>
    <property type="molecule type" value="Genomic_DNA"/>
</dbReference>
<evidence type="ECO:0000313" key="2">
    <source>
        <dbReference type="EMBL" id="GLK86756.1"/>
    </source>
</evidence>
<dbReference type="RefSeq" id="WP_271180683.1">
    <property type="nucleotide sequence ID" value="NZ_BSFM01000021.1"/>
</dbReference>
<reference evidence="2" key="2">
    <citation type="submission" date="2023-01" db="EMBL/GenBank/DDBJ databases">
        <authorList>
            <person name="Sun Q."/>
            <person name="Evtushenko L."/>
        </authorList>
    </citation>
    <scope>NUCLEOTIDE SEQUENCE</scope>
    <source>
        <strain evidence="2">VKM B-2789</strain>
    </source>
</reference>
<dbReference type="Proteomes" id="UP001143330">
    <property type="component" value="Unassembled WGS sequence"/>
</dbReference>
<evidence type="ECO:0008006" key="4">
    <source>
        <dbReference type="Google" id="ProtNLM"/>
    </source>
</evidence>
<accession>A0A9W6NDP4</accession>
<keyword evidence="3" id="KW-1185">Reference proteome</keyword>
<evidence type="ECO:0000313" key="3">
    <source>
        <dbReference type="Proteomes" id="UP001143330"/>
    </source>
</evidence>
<organism evidence="2 3">
    <name type="scientific">Ancylobacter defluvii</name>
    <dbReference type="NCBI Taxonomy" id="1282440"/>
    <lineage>
        <taxon>Bacteria</taxon>
        <taxon>Pseudomonadati</taxon>
        <taxon>Pseudomonadota</taxon>
        <taxon>Alphaproteobacteria</taxon>
        <taxon>Hyphomicrobiales</taxon>
        <taxon>Xanthobacteraceae</taxon>
        <taxon>Ancylobacter</taxon>
    </lineage>
</organism>
<reference evidence="2" key="1">
    <citation type="journal article" date="2014" name="Int. J. Syst. Evol. Microbiol.">
        <title>Complete genome sequence of Corynebacterium casei LMG S-19264T (=DSM 44701T), isolated from a smear-ripened cheese.</title>
        <authorList>
            <consortium name="US DOE Joint Genome Institute (JGI-PGF)"/>
            <person name="Walter F."/>
            <person name="Albersmeier A."/>
            <person name="Kalinowski J."/>
            <person name="Ruckert C."/>
        </authorList>
    </citation>
    <scope>NUCLEOTIDE SEQUENCE</scope>
    <source>
        <strain evidence="2">VKM B-2789</strain>
    </source>
</reference>
<name>A0A9W6NDP4_9HYPH</name>
<proteinExistence type="predicted"/>
<comment type="caution">
    <text evidence="2">The sequence shown here is derived from an EMBL/GenBank/DDBJ whole genome shotgun (WGS) entry which is preliminary data.</text>
</comment>
<dbReference type="AlphaFoldDB" id="A0A9W6NDP4"/>
<gene>
    <name evidence="2" type="ORF">GCM10017653_48260</name>
</gene>
<feature type="region of interest" description="Disordered" evidence="1">
    <location>
        <begin position="114"/>
        <end position="135"/>
    </location>
</feature>
<evidence type="ECO:0000256" key="1">
    <source>
        <dbReference type="SAM" id="MobiDB-lite"/>
    </source>
</evidence>
<protein>
    <recommendedName>
        <fullName evidence="4">DUF2946 domain-containing protein</fullName>
    </recommendedName>
</protein>
<sequence length="135" mass="13301">MGRGSATDGMGNRARQTGLLAAAILAAYLLVLQTVLGGLAMGTHAGMGVALGPAGEVICLNTTTPDGQQDTAGHLPDCCTSSCRLGALASLPPPELAPLPSPLALPALALAGPRVDSPASGTEHLPHNARAPPVA</sequence>